<keyword evidence="3" id="KW-0597">Phosphoprotein</keyword>
<dbReference type="CDD" id="cd12173">
    <property type="entry name" value="PGDH_4"/>
    <property type="match status" value="1"/>
</dbReference>
<keyword evidence="6" id="KW-0520">NAD</keyword>
<dbReference type="PANTHER" id="PTHR42938:SF22">
    <property type="entry name" value="D-3-PHOSPHOGLYCERATE DEHYDROGENASE"/>
    <property type="match status" value="1"/>
</dbReference>
<evidence type="ECO:0000256" key="1">
    <source>
        <dbReference type="ARBA" id="ARBA00005854"/>
    </source>
</evidence>
<evidence type="ECO:0000256" key="3">
    <source>
        <dbReference type="ARBA" id="ARBA00022553"/>
    </source>
</evidence>
<sequence>MNISKVLISDALDKAAVDILLKRNIIVDVKTKLTPAELIETIKDYDALIVRSATRVTKEVIEAGKKLKVIGRAGVGVDNIDVETATKNRVLVINAPGGNTIAAAELTCIMVLSLARPVVAACSKLKSGVWDKESFKGSEVLDKTLAIIGLGRIGREVARRMQAFGMRTIGYDPFVTPDVAQSFGVEFMELEKIWPLADYITLHVPLIESTRGLINSVTLNKCKKGVKIINCSRGGTVDEKSLLEALNSGQAGGAGLDVFEEEPCKFTELLEHPKVVCTPHLGASTKEAQIKVAEEISFQFLTLMDSDSLNVPGAVNGKQISQGI</sequence>
<comment type="subunit">
    <text evidence="2">Homotetramer.</text>
</comment>
<evidence type="ECO:0000256" key="4">
    <source>
        <dbReference type="ARBA" id="ARBA00022990"/>
    </source>
</evidence>
<feature type="domain" description="D-isomer specific 2-hydroxyacid dehydrogenase catalytic" evidence="8">
    <location>
        <begin position="6"/>
        <end position="308"/>
    </location>
</feature>
<dbReference type="InterPro" id="IPR036291">
    <property type="entry name" value="NAD(P)-bd_dom_sf"/>
</dbReference>
<dbReference type="GO" id="GO:0051287">
    <property type="term" value="F:NAD binding"/>
    <property type="evidence" value="ECO:0007669"/>
    <property type="project" value="InterPro"/>
</dbReference>
<evidence type="ECO:0000256" key="2">
    <source>
        <dbReference type="ARBA" id="ARBA00011881"/>
    </source>
</evidence>
<dbReference type="InterPro" id="IPR006139">
    <property type="entry name" value="D-isomer_2_OHA_DH_cat_dom"/>
</dbReference>
<dbReference type="InterPro" id="IPR006140">
    <property type="entry name" value="D-isomer_DH_NAD-bd"/>
</dbReference>
<keyword evidence="5 7" id="KW-0560">Oxidoreductase</keyword>
<evidence type="ECO:0000313" key="10">
    <source>
        <dbReference type="EMBL" id="AYV89230.1"/>
    </source>
</evidence>
<dbReference type="PROSITE" id="PS00065">
    <property type="entry name" value="D_2_HYDROXYACID_DH_1"/>
    <property type="match status" value="1"/>
</dbReference>
<dbReference type="Pfam" id="PF00389">
    <property type="entry name" value="2-Hacid_dh"/>
    <property type="match status" value="1"/>
</dbReference>
<evidence type="ECO:0000256" key="7">
    <source>
        <dbReference type="RuleBase" id="RU003719"/>
    </source>
</evidence>
<proteinExistence type="evidence at transcript level"/>
<name>A0A3G5APF4_9ACAR</name>
<dbReference type="PANTHER" id="PTHR42938">
    <property type="entry name" value="FORMATE DEHYDROGENASE 1"/>
    <property type="match status" value="1"/>
</dbReference>
<dbReference type="SUPFAM" id="SSF51735">
    <property type="entry name" value="NAD(P)-binding Rossmann-fold domains"/>
    <property type="match status" value="1"/>
</dbReference>
<accession>A0A3G5APF4</accession>
<comment type="similarity">
    <text evidence="1 7">Belongs to the D-isomer specific 2-hydroxyacid dehydrogenase family.</text>
</comment>
<keyword evidence="4" id="KW-0007">Acetylation</keyword>
<protein>
    <submittedName>
        <fullName evidence="10">D-3-phosphoglycerate dehydrogenase</fullName>
    </submittedName>
</protein>
<evidence type="ECO:0000259" key="9">
    <source>
        <dbReference type="Pfam" id="PF02826"/>
    </source>
</evidence>
<dbReference type="InterPro" id="IPR029752">
    <property type="entry name" value="D-isomer_DH_CS1"/>
</dbReference>
<dbReference type="FunFam" id="3.40.50.720:FF:000021">
    <property type="entry name" value="D-3-phosphoglycerate dehydrogenase"/>
    <property type="match status" value="1"/>
</dbReference>
<dbReference type="EMBL" id="MH979775">
    <property type="protein sequence ID" value="AYV89230.1"/>
    <property type="molecule type" value="mRNA"/>
</dbReference>
<dbReference type="AlphaFoldDB" id="A0A3G5APF4"/>
<reference evidence="10" key="1">
    <citation type="submission" date="2018-09" db="EMBL/GenBank/DDBJ databases">
        <title>Identification of saliva proteins of spider mite Tetranychus evansi by transcriptome and LC-MS/MS approach.</title>
        <authorList>
            <person name="Huang H.-J."/>
            <person name="Cui J.-R."/>
            <person name="Hong X.-Y."/>
        </authorList>
    </citation>
    <scope>NUCLEOTIDE SEQUENCE</scope>
</reference>
<evidence type="ECO:0000259" key="8">
    <source>
        <dbReference type="Pfam" id="PF00389"/>
    </source>
</evidence>
<organism evidence="10">
    <name type="scientific">Tetranychus evansi</name>
    <name type="common">red spider mite</name>
    <dbReference type="NCBI Taxonomy" id="178897"/>
    <lineage>
        <taxon>Eukaryota</taxon>
        <taxon>Metazoa</taxon>
        <taxon>Ecdysozoa</taxon>
        <taxon>Arthropoda</taxon>
        <taxon>Chelicerata</taxon>
        <taxon>Arachnida</taxon>
        <taxon>Acari</taxon>
        <taxon>Acariformes</taxon>
        <taxon>Trombidiformes</taxon>
        <taxon>Prostigmata</taxon>
        <taxon>Eleutherengona</taxon>
        <taxon>Raphignathae</taxon>
        <taxon>Tetranychoidea</taxon>
        <taxon>Tetranychidae</taxon>
        <taxon>Tetranychus</taxon>
    </lineage>
</organism>
<dbReference type="Pfam" id="PF02826">
    <property type="entry name" value="2-Hacid_dh_C"/>
    <property type="match status" value="1"/>
</dbReference>
<feature type="domain" description="D-isomer specific 2-hydroxyacid dehydrogenase NAD-binding" evidence="9">
    <location>
        <begin position="110"/>
        <end position="282"/>
    </location>
</feature>
<evidence type="ECO:0000256" key="5">
    <source>
        <dbReference type="ARBA" id="ARBA00023002"/>
    </source>
</evidence>
<dbReference type="SUPFAM" id="SSF52283">
    <property type="entry name" value="Formate/glycerate dehydrogenase catalytic domain-like"/>
    <property type="match status" value="1"/>
</dbReference>
<evidence type="ECO:0000256" key="6">
    <source>
        <dbReference type="ARBA" id="ARBA00023027"/>
    </source>
</evidence>
<dbReference type="GO" id="GO:0004617">
    <property type="term" value="F:phosphoglycerate dehydrogenase activity"/>
    <property type="evidence" value="ECO:0007669"/>
    <property type="project" value="TreeGrafter"/>
</dbReference>
<dbReference type="Gene3D" id="3.40.50.720">
    <property type="entry name" value="NAD(P)-binding Rossmann-like Domain"/>
    <property type="match status" value="2"/>
</dbReference>